<keyword evidence="9" id="KW-1185">Reference proteome</keyword>
<dbReference type="Pfam" id="PF00009">
    <property type="entry name" value="GTP_EFTU"/>
    <property type="match status" value="1"/>
</dbReference>
<dbReference type="GO" id="GO:0032790">
    <property type="term" value="P:ribosome disassembly"/>
    <property type="evidence" value="ECO:0007669"/>
    <property type="project" value="TreeGrafter"/>
</dbReference>
<dbReference type="InterPro" id="IPR005517">
    <property type="entry name" value="Transl_elong_EFG/EF2_IV"/>
</dbReference>
<evidence type="ECO:0000256" key="5">
    <source>
        <dbReference type="ARBA" id="ARBA00023134"/>
    </source>
</evidence>
<evidence type="ECO:0000256" key="3">
    <source>
        <dbReference type="ARBA" id="ARBA00022917"/>
    </source>
</evidence>
<dbReference type="InterPro" id="IPR041095">
    <property type="entry name" value="EFG_II"/>
</dbReference>
<dbReference type="EMBL" id="MCFL01000066">
    <property type="protein sequence ID" value="ORZ31150.1"/>
    <property type="molecule type" value="Genomic_DNA"/>
</dbReference>
<dbReference type="Gene3D" id="3.30.70.240">
    <property type="match status" value="1"/>
</dbReference>
<evidence type="ECO:0000256" key="6">
    <source>
        <dbReference type="ARBA" id="ARBA00024731"/>
    </source>
</evidence>
<dbReference type="Gene3D" id="3.40.50.300">
    <property type="entry name" value="P-loop containing nucleotide triphosphate hydrolases"/>
    <property type="match status" value="1"/>
</dbReference>
<dbReference type="GO" id="GO:0003924">
    <property type="term" value="F:GTPase activity"/>
    <property type="evidence" value="ECO:0007669"/>
    <property type="project" value="InterPro"/>
</dbReference>
<dbReference type="AlphaFoldDB" id="A0A1Y2H999"/>
<evidence type="ECO:0000313" key="8">
    <source>
        <dbReference type="EMBL" id="ORZ31150.1"/>
    </source>
</evidence>
<dbReference type="CDD" id="cd03713">
    <property type="entry name" value="EFG_mtEFG_C"/>
    <property type="match status" value="1"/>
</dbReference>
<comment type="caution">
    <text evidence="8">The sequence shown here is derived from an EMBL/GenBank/DDBJ whole genome shotgun (WGS) entry which is preliminary data.</text>
</comment>
<dbReference type="PROSITE" id="PS51722">
    <property type="entry name" value="G_TR_2"/>
    <property type="match status" value="1"/>
</dbReference>
<dbReference type="PANTHER" id="PTHR43261">
    <property type="entry name" value="TRANSLATION ELONGATION FACTOR G-RELATED"/>
    <property type="match status" value="1"/>
</dbReference>
<evidence type="ECO:0000259" key="7">
    <source>
        <dbReference type="PROSITE" id="PS51722"/>
    </source>
</evidence>
<dbReference type="InterPro" id="IPR035647">
    <property type="entry name" value="EFG_III/V"/>
</dbReference>
<dbReference type="NCBIfam" id="TIGR00231">
    <property type="entry name" value="small_GTP"/>
    <property type="match status" value="1"/>
</dbReference>
<dbReference type="STRING" id="765915.A0A1Y2H999"/>
<dbReference type="SUPFAM" id="SSF54211">
    <property type="entry name" value="Ribosomal protein S5 domain 2-like"/>
    <property type="match status" value="1"/>
</dbReference>
<dbReference type="CDD" id="cd16262">
    <property type="entry name" value="EFG_III"/>
    <property type="match status" value="1"/>
</dbReference>
<keyword evidence="4" id="KW-0496">Mitochondrion</keyword>
<dbReference type="Gene3D" id="3.30.230.10">
    <property type="match status" value="1"/>
</dbReference>
<keyword evidence="3" id="KW-0648">Protein biosynthesis</keyword>
<reference evidence="8 9" key="1">
    <citation type="submission" date="2016-07" db="EMBL/GenBank/DDBJ databases">
        <title>Pervasive Adenine N6-methylation of Active Genes in Fungi.</title>
        <authorList>
            <consortium name="DOE Joint Genome Institute"/>
            <person name="Mondo S.J."/>
            <person name="Dannebaum R.O."/>
            <person name="Kuo R.C."/>
            <person name="Labutti K."/>
            <person name="Haridas S."/>
            <person name="Kuo A."/>
            <person name="Salamov A."/>
            <person name="Ahrendt S.R."/>
            <person name="Lipzen A."/>
            <person name="Sullivan W."/>
            <person name="Andreopoulos W.B."/>
            <person name="Clum A."/>
            <person name="Lindquist E."/>
            <person name="Daum C."/>
            <person name="Ramamoorthy G.K."/>
            <person name="Gryganskyi A."/>
            <person name="Culley D."/>
            <person name="Magnuson J.K."/>
            <person name="James T.Y."/>
            <person name="O'Malley M.A."/>
            <person name="Stajich J.E."/>
            <person name="Spatafora J.W."/>
            <person name="Visel A."/>
            <person name="Grigoriev I.V."/>
        </authorList>
    </citation>
    <scope>NUCLEOTIDE SEQUENCE [LARGE SCALE GENOMIC DNA]</scope>
    <source>
        <strain evidence="8 9">PL171</strain>
    </source>
</reference>
<dbReference type="Proteomes" id="UP000193411">
    <property type="component" value="Unassembled WGS sequence"/>
</dbReference>
<keyword evidence="8" id="KW-0378">Hydrolase</keyword>
<dbReference type="GO" id="GO:0032543">
    <property type="term" value="P:mitochondrial translation"/>
    <property type="evidence" value="ECO:0007669"/>
    <property type="project" value="TreeGrafter"/>
</dbReference>
<dbReference type="SMART" id="SM00889">
    <property type="entry name" value="EFG_IV"/>
    <property type="match status" value="1"/>
</dbReference>
<dbReference type="PROSITE" id="PS00301">
    <property type="entry name" value="G_TR_1"/>
    <property type="match status" value="1"/>
</dbReference>
<dbReference type="PANTHER" id="PTHR43261:SF1">
    <property type="entry name" value="RIBOSOME-RELEASING FACTOR 2, MITOCHONDRIAL"/>
    <property type="match status" value="1"/>
</dbReference>
<dbReference type="InterPro" id="IPR031157">
    <property type="entry name" value="G_TR_CS"/>
</dbReference>
<comment type="function">
    <text evidence="6">Catalyzes the GTP-dependent ribosomal translocation step during translation elongation. During this step, the ribosome changes from the pre-translocational (PRE) to the post-translocational (POST) state as the newly formed A-site-bound peptidyl-tRNA and P-site-bound deacylated tRNA move to the P and E sites, respectively. Catalyzes the coordinated movement of the two tRNA molecules, the mRNA and conformational changes in the ribosome.</text>
</comment>
<dbReference type="InterPro" id="IPR014721">
    <property type="entry name" value="Ribsml_uS5_D2-typ_fold_subgr"/>
</dbReference>
<dbReference type="Pfam" id="PF00679">
    <property type="entry name" value="EFG_C"/>
    <property type="match status" value="1"/>
</dbReference>
<dbReference type="InterPro" id="IPR020568">
    <property type="entry name" value="Ribosomal_Su5_D2-typ_SF"/>
</dbReference>
<dbReference type="FunFam" id="3.40.50.300:FF:000514">
    <property type="entry name" value="Ribosome-releasing factor 2, mitochondrial"/>
    <property type="match status" value="1"/>
</dbReference>
<evidence type="ECO:0000256" key="2">
    <source>
        <dbReference type="ARBA" id="ARBA00022741"/>
    </source>
</evidence>
<dbReference type="InterPro" id="IPR009022">
    <property type="entry name" value="EFG_III"/>
</dbReference>
<dbReference type="InterPro" id="IPR000640">
    <property type="entry name" value="EFG_V-like"/>
</dbReference>
<name>A0A1Y2H999_9FUNG</name>
<keyword evidence="5" id="KW-0342">GTP-binding</keyword>
<dbReference type="GO" id="GO:0005525">
    <property type="term" value="F:GTP binding"/>
    <property type="evidence" value="ECO:0007669"/>
    <property type="project" value="UniProtKB-KW"/>
</dbReference>
<keyword evidence="2" id="KW-0547">Nucleotide-binding</keyword>
<dbReference type="Gene3D" id="2.40.30.10">
    <property type="entry name" value="Translation factors"/>
    <property type="match status" value="1"/>
</dbReference>
<dbReference type="PRINTS" id="PR00315">
    <property type="entry name" value="ELONGATNFCT"/>
</dbReference>
<evidence type="ECO:0000313" key="9">
    <source>
        <dbReference type="Proteomes" id="UP000193411"/>
    </source>
</evidence>
<dbReference type="Pfam" id="PF14492">
    <property type="entry name" value="EFG_III"/>
    <property type="match status" value="1"/>
</dbReference>
<dbReference type="SUPFAM" id="SSF50447">
    <property type="entry name" value="Translation proteins"/>
    <property type="match status" value="1"/>
</dbReference>
<dbReference type="OrthoDB" id="198619at2759"/>
<dbReference type="Gene3D" id="3.30.70.870">
    <property type="entry name" value="Elongation Factor G (Translational Gtpase), domain 3"/>
    <property type="match status" value="1"/>
</dbReference>
<dbReference type="SUPFAM" id="SSF52540">
    <property type="entry name" value="P-loop containing nucleoside triphosphate hydrolases"/>
    <property type="match status" value="1"/>
</dbReference>
<accession>A0A1Y2H999</accession>
<dbReference type="GO" id="GO:0005759">
    <property type="term" value="C:mitochondrial matrix"/>
    <property type="evidence" value="ECO:0007669"/>
    <property type="project" value="UniProtKB-ARBA"/>
</dbReference>
<dbReference type="InterPro" id="IPR053905">
    <property type="entry name" value="EF-G-like_DII"/>
</dbReference>
<dbReference type="Pfam" id="PF22042">
    <property type="entry name" value="EF-G_D2"/>
    <property type="match status" value="1"/>
</dbReference>
<evidence type="ECO:0000256" key="4">
    <source>
        <dbReference type="ARBA" id="ARBA00023128"/>
    </source>
</evidence>
<sequence length="796" mass="83911">MNATLTRHSATLTRGNSLLLQHVARPWTLRSATRSCQPVRLFASAPGSSAAAVQVPPKTSDWNPSLIRNIGIIAHVDAGKTTTTERMLYYAGHTKRIGNVDEGSTVTDFLPQERERGITIQSAAITFGWLLPSRTSPPAALKINLIDTPGHVDFTFEVERSLRVLDGAITVLDGVAGVEAQTATVWHQANRYAIPRIVFVNKMDRAGASLERAMDGIRTKLRGWGVPVNVQVPVIRQDGWLGTGSGIRGIIDVVESEYIEWTDEGVMSKQPVTAALGDDVWAAYGSARSDLVDVLSTVSDAVLESALDLDDPALVPADLLHEALRTATLTGQAVPVFVGAAFRNMGVQPVLDAVGRYLPSPVDRPPVPAVIAKEGGKEVMVRMEDQKMCALAFKVVFDGKRGYMTYVRVYSGTLHNKQQVLNTSTNAKERINKLLLMYASSSEELDSVSAGNIAVLLGLKDTRTGDTLTSLTPPSAPLTLSGLPIPAPVFTCSIEPSSSSASKLLDTALAHLTREDPSVVVAEDKETGQLLIGGQGELHLEIIKDRLTREYGVDARMGDMQIAYREAISEPADVTDTYVRESGPAGSGAASISVKVGVLVEPMPRNAADGLVPSDAAVHVEIKAKAVDAETRHFAGISARAALSSGPVRGAPVANVKVVVHTLEVPEGGPSAGNAGAGSAASAVHWAVSRALRAAAPQAIEPIVQLKVVVPGMHTGSVIRDLNRRGARVAHVGARDEDAELGAEGAAVQVVEAMAPLAQLVGYSTGLRKVSAGAGTFEMAVVGYETVGSFGGVGAE</sequence>
<protein>
    <recommendedName>
        <fullName evidence="1">Elongation factor 2</fullName>
    </recommendedName>
</protein>
<proteinExistence type="predicted"/>
<dbReference type="SMART" id="SM00838">
    <property type="entry name" value="EFG_C"/>
    <property type="match status" value="1"/>
</dbReference>
<dbReference type="InterPro" id="IPR009000">
    <property type="entry name" value="Transl_B-barrel_sf"/>
</dbReference>
<dbReference type="InterPro" id="IPR035649">
    <property type="entry name" value="EFG_V"/>
</dbReference>
<dbReference type="InterPro" id="IPR000795">
    <property type="entry name" value="T_Tr_GTP-bd_dom"/>
</dbReference>
<feature type="domain" description="Tr-type G" evidence="7">
    <location>
        <begin position="65"/>
        <end position="362"/>
    </location>
</feature>
<dbReference type="InterPro" id="IPR027417">
    <property type="entry name" value="P-loop_NTPase"/>
</dbReference>
<dbReference type="SUPFAM" id="SSF54980">
    <property type="entry name" value="EF-G C-terminal domain-like"/>
    <property type="match status" value="2"/>
</dbReference>
<dbReference type="InterPro" id="IPR005225">
    <property type="entry name" value="Small_GTP-bd"/>
</dbReference>
<gene>
    <name evidence="8" type="ORF">BCR44DRAFT_43467</name>
</gene>
<evidence type="ECO:0000256" key="1">
    <source>
        <dbReference type="ARBA" id="ARBA00017891"/>
    </source>
</evidence>
<organism evidence="8 9">
    <name type="scientific">Catenaria anguillulae PL171</name>
    <dbReference type="NCBI Taxonomy" id="765915"/>
    <lineage>
        <taxon>Eukaryota</taxon>
        <taxon>Fungi</taxon>
        <taxon>Fungi incertae sedis</taxon>
        <taxon>Blastocladiomycota</taxon>
        <taxon>Blastocladiomycetes</taxon>
        <taxon>Blastocladiales</taxon>
        <taxon>Catenariaceae</taxon>
        <taxon>Catenaria</taxon>
    </lineage>
</organism>